<feature type="domain" description="Peptidase M16 N-terminal" evidence="1">
    <location>
        <begin position="30"/>
        <end position="176"/>
    </location>
</feature>
<dbReference type="InterPro" id="IPR007863">
    <property type="entry name" value="Peptidase_M16_C"/>
</dbReference>
<evidence type="ECO:0000259" key="2">
    <source>
        <dbReference type="Pfam" id="PF05193"/>
    </source>
</evidence>
<accession>A0A6N8FZ75</accession>
<dbReference type="AlphaFoldDB" id="A0A6N8FZ75"/>
<dbReference type="Gene3D" id="3.30.830.10">
    <property type="entry name" value="Metalloenzyme, LuxS/M16 peptidase-like"/>
    <property type="match status" value="2"/>
</dbReference>
<organism evidence="3 4">
    <name type="scientific">Gloeocapsopsis dulcis AAB1 = 1H9</name>
    <dbReference type="NCBI Taxonomy" id="1433147"/>
    <lineage>
        <taxon>Bacteria</taxon>
        <taxon>Bacillati</taxon>
        <taxon>Cyanobacteriota</taxon>
        <taxon>Cyanophyceae</taxon>
        <taxon>Oscillatoriophycideae</taxon>
        <taxon>Chroococcales</taxon>
        <taxon>Chroococcaceae</taxon>
        <taxon>Gloeocapsopsis</taxon>
        <taxon>Gloeocapsopsis dulcis</taxon>
    </lineage>
</organism>
<evidence type="ECO:0000259" key="1">
    <source>
        <dbReference type="Pfam" id="PF00675"/>
    </source>
</evidence>
<dbReference type="Pfam" id="PF05193">
    <property type="entry name" value="Peptidase_M16_C"/>
    <property type="match status" value="1"/>
</dbReference>
<dbReference type="EMBL" id="NAPY01000031">
    <property type="protein sequence ID" value="MUL38034.1"/>
    <property type="molecule type" value="Genomic_DNA"/>
</dbReference>
<gene>
    <name evidence="3" type="ORF">BWI75_17300</name>
</gene>
<evidence type="ECO:0000313" key="4">
    <source>
        <dbReference type="Proteomes" id="UP000441797"/>
    </source>
</evidence>
<dbReference type="RefSeq" id="WP_105218920.1">
    <property type="nucleotide sequence ID" value="NZ_CAWNSU010000024.1"/>
</dbReference>
<dbReference type="GO" id="GO:0046872">
    <property type="term" value="F:metal ion binding"/>
    <property type="evidence" value="ECO:0007669"/>
    <property type="project" value="InterPro"/>
</dbReference>
<dbReference type="Pfam" id="PF00675">
    <property type="entry name" value="Peptidase_M16"/>
    <property type="match status" value="1"/>
</dbReference>
<feature type="domain" description="Peptidase M16 C-terminal" evidence="2">
    <location>
        <begin position="185"/>
        <end position="358"/>
    </location>
</feature>
<keyword evidence="4" id="KW-1185">Reference proteome</keyword>
<protein>
    <submittedName>
        <fullName evidence="3">Peptidase M16</fullName>
    </submittedName>
</protein>
<reference evidence="3 4" key="1">
    <citation type="journal article" date="2019" name="Front. Microbiol.">
        <title>Genomic Features for Desiccation Tolerance and Sugar Biosynthesis in the Extremophile Gloeocapsopsis sp. UTEX B3054.</title>
        <authorList>
            <person name="Urrejola C."/>
            <person name="Alcorta J."/>
            <person name="Salas L."/>
            <person name="Vasquez M."/>
            <person name="Polz M.F."/>
            <person name="Vicuna R."/>
            <person name="Diez B."/>
        </authorList>
    </citation>
    <scope>NUCLEOTIDE SEQUENCE [LARGE SCALE GENOMIC DNA]</scope>
    <source>
        <strain evidence="3 4">1H9</strain>
    </source>
</reference>
<dbReference type="PANTHER" id="PTHR11851:SF224">
    <property type="entry name" value="PROCESSING PROTEASE"/>
    <property type="match status" value="1"/>
</dbReference>
<dbReference type="PANTHER" id="PTHR11851">
    <property type="entry name" value="METALLOPROTEASE"/>
    <property type="match status" value="1"/>
</dbReference>
<dbReference type="SUPFAM" id="SSF63411">
    <property type="entry name" value="LuxS/MPP-like metallohydrolase"/>
    <property type="match status" value="2"/>
</dbReference>
<comment type="caution">
    <text evidence="3">The sequence shown here is derived from an EMBL/GenBank/DDBJ whole genome shotgun (WGS) entry which is preliminary data.</text>
</comment>
<sequence>MKTDNGQYIAIASQPNKQITRTVLSNGIVVLVTENPAADIVAARIFVKAGSCREATQQSGLVHLLASVLTKGTQNLSSLEIAEQVESVGASLGTDASADYFLLSLKTVSSDFLEILALAAELLRSPSFPELEVELERRWLMQSIRSQQEQPFTVAFDQLRQAMYQNHPYASSGLGTEATVANLCRDDLIKYHQTYFRPDNLVISITGRITATEAVAAIEKVFGDWQNPTTPLPVLQLPHIEPQPYQINKSQSTQQSIVMLGYLAPSVQQSDYVALKLLSTYLGNGLSSRLFVELREKRGLAYDVSAFYPTRQGIAPFVVYIGTAPENTAIALNGLRTEVELLCTQPLEEYALQAAKNKILGQYALSKQTNAQIAQAYGWYEALGLGIEFDTQFQQQIAAVTATQLQQAACRYFLTPYISIVGPEEAINLS</sequence>
<dbReference type="InterPro" id="IPR050361">
    <property type="entry name" value="MPP/UQCRC_Complex"/>
</dbReference>
<proteinExistence type="predicted"/>
<evidence type="ECO:0000313" key="3">
    <source>
        <dbReference type="EMBL" id="MUL38034.1"/>
    </source>
</evidence>
<dbReference type="InterPro" id="IPR011249">
    <property type="entry name" value="Metalloenz_LuxS/M16"/>
</dbReference>
<dbReference type="OrthoDB" id="9811314at2"/>
<dbReference type="Proteomes" id="UP000441797">
    <property type="component" value="Unassembled WGS sequence"/>
</dbReference>
<name>A0A6N8FZ75_9CHRO</name>
<dbReference type="InterPro" id="IPR011765">
    <property type="entry name" value="Pept_M16_N"/>
</dbReference>